<sequence>MYSVCFPVQKKRLWNCSRSSANLGKKPTTLLLSAITDDTEEYFFRSPDKFIDGFTFDGAKNAIVRAKTNRVVMDNLVLNLVGTFDGIACVRDICEDEITETNKFVEFNHFELVFEVGILQLFPQLFTPNVKTVVFSNNCKEPTEDNYEDYNFDIVFNYLRNIEKIEFFYFEMSKLFVKINRDFGPKLAEMRFYFRSKDENYDLLAEIMRKQSSNANFYVWPEQSDDQSLASMLGKR</sequence>
<organism evidence="1 2">
    <name type="scientific">Panagrolaimus sp. JU765</name>
    <dbReference type="NCBI Taxonomy" id="591449"/>
    <lineage>
        <taxon>Eukaryota</taxon>
        <taxon>Metazoa</taxon>
        <taxon>Ecdysozoa</taxon>
        <taxon>Nematoda</taxon>
        <taxon>Chromadorea</taxon>
        <taxon>Rhabditida</taxon>
        <taxon>Tylenchina</taxon>
        <taxon>Panagrolaimomorpha</taxon>
        <taxon>Panagrolaimoidea</taxon>
        <taxon>Panagrolaimidae</taxon>
        <taxon>Panagrolaimus</taxon>
    </lineage>
</organism>
<reference evidence="2" key="1">
    <citation type="submission" date="2022-11" db="UniProtKB">
        <authorList>
            <consortium name="WormBaseParasite"/>
        </authorList>
    </citation>
    <scope>IDENTIFICATION</scope>
</reference>
<name>A0AC34PY13_9BILA</name>
<dbReference type="Proteomes" id="UP000887576">
    <property type="component" value="Unplaced"/>
</dbReference>
<protein>
    <submittedName>
        <fullName evidence="2">DUF38 domain-containing protein</fullName>
    </submittedName>
</protein>
<evidence type="ECO:0000313" key="1">
    <source>
        <dbReference type="Proteomes" id="UP000887576"/>
    </source>
</evidence>
<evidence type="ECO:0000313" key="2">
    <source>
        <dbReference type="WBParaSite" id="JU765_v2.g11006.t1"/>
    </source>
</evidence>
<accession>A0AC34PY13</accession>
<proteinExistence type="predicted"/>
<dbReference type="WBParaSite" id="JU765_v2.g11006.t1">
    <property type="protein sequence ID" value="JU765_v2.g11006.t1"/>
    <property type="gene ID" value="JU765_v2.g11006"/>
</dbReference>